<dbReference type="EMBL" id="JPRM01000001">
    <property type="protein sequence ID" value="KFF20308.1"/>
    <property type="molecule type" value="Genomic_DNA"/>
</dbReference>
<dbReference type="AlphaFoldDB" id="A0A086AUE4"/>
<keyword evidence="5" id="KW-1185">Reference proteome</keyword>
<feature type="signal peptide" evidence="1">
    <location>
        <begin position="1"/>
        <end position="19"/>
    </location>
</feature>
<evidence type="ECO:0000313" key="3">
    <source>
        <dbReference type="EMBL" id="OXA98401.1"/>
    </source>
</evidence>
<reference evidence="3 5" key="2">
    <citation type="submission" date="2016-11" db="EMBL/GenBank/DDBJ databases">
        <title>Whole genomes of Flavobacteriaceae.</title>
        <authorList>
            <person name="Stine C."/>
            <person name="Li C."/>
            <person name="Tadesse D."/>
        </authorList>
    </citation>
    <scope>NUCLEOTIDE SEQUENCE [LARGE SCALE GENOMIC DNA]</scope>
    <source>
        <strain evidence="3 5">ATCC 29551</strain>
    </source>
</reference>
<dbReference type="SUPFAM" id="SSF160574">
    <property type="entry name" value="BT0923-like"/>
    <property type="match status" value="1"/>
</dbReference>
<evidence type="ECO:0000313" key="2">
    <source>
        <dbReference type="EMBL" id="KFF20308.1"/>
    </source>
</evidence>
<evidence type="ECO:0000313" key="4">
    <source>
        <dbReference type="Proteomes" id="UP000028712"/>
    </source>
</evidence>
<accession>A0A086AUE4</accession>
<dbReference type="STRING" id="991.IW20_00690"/>
<dbReference type="OrthoDB" id="1099258at2"/>
<proteinExistence type="predicted"/>
<name>A0A086AUE4_FLAHY</name>
<keyword evidence="1" id="KW-0732">Signal</keyword>
<sequence>MKKLILSAAIVLGGLSVNAATVASTQPTVKVISIQDEYTEIGADALPAEVKATLEKSFPGAKLEKAYKNEKNVYKLEIAHGDKKYTIFSDASGNLIKK</sequence>
<evidence type="ECO:0000313" key="5">
    <source>
        <dbReference type="Proteomes" id="UP000198424"/>
    </source>
</evidence>
<dbReference type="EMBL" id="MUGY01000001">
    <property type="protein sequence ID" value="OXA98401.1"/>
    <property type="molecule type" value="Genomic_DNA"/>
</dbReference>
<evidence type="ECO:0000256" key="1">
    <source>
        <dbReference type="SAM" id="SignalP"/>
    </source>
</evidence>
<feature type="chain" id="PRO_5001803370" description="Beta-lactamase-inhibitor-like PepSY-like domain-containing protein" evidence="1">
    <location>
        <begin position="20"/>
        <end position="98"/>
    </location>
</feature>
<protein>
    <recommendedName>
        <fullName evidence="6">Beta-lactamase-inhibitor-like PepSY-like domain-containing protein</fullName>
    </recommendedName>
</protein>
<dbReference type="Proteomes" id="UP000028712">
    <property type="component" value="Unassembled WGS sequence"/>
</dbReference>
<dbReference type="eggNOG" id="ENOG5030YNJ">
    <property type="taxonomic scope" value="Bacteria"/>
</dbReference>
<organism evidence="2 4">
    <name type="scientific">Flavobacterium hydatis</name>
    <name type="common">Cytophaga aquatilis</name>
    <dbReference type="NCBI Taxonomy" id="991"/>
    <lineage>
        <taxon>Bacteria</taxon>
        <taxon>Pseudomonadati</taxon>
        <taxon>Bacteroidota</taxon>
        <taxon>Flavobacteriia</taxon>
        <taxon>Flavobacteriales</taxon>
        <taxon>Flavobacteriaceae</taxon>
        <taxon>Flavobacterium</taxon>
    </lineage>
</organism>
<dbReference type="RefSeq" id="WP_035617489.1">
    <property type="nucleotide sequence ID" value="NZ_JBEWQG010000004.1"/>
</dbReference>
<comment type="caution">
    <text evidence="2">The sequence shown here is derived from an EMBL/GenBank/DDBJ whole genome shotgun (WGS) entry which is preliminary data.</text>
</comment>
<gene>
    <name evidence="3" type="ORF">B0A62_00965</name>
    <name evidence="2" type="ORF">IW20_00690</name>
</gene>
<dbReference type="Gene3D" id="3.10.450.360">
    <property type="match status" value="1"/>
</dbReference>
<reference evidence="2 4" key="1">
    <citation type="submission" date="2014-07" db="EMBL/GenBank/DDBJ databases">
        <title>Genome of Flavobacterium hydatis DSM 2063.</title>
        <authorList>
            <person name="Pipes S.E."/>
            <person name="Stropko S.J."/>
            <person name="Newman J.D."/>
        </authorList>
    </citation>
    <scope>NUCLEOTIDE SEQUENCE [LARGE SCALE GENOMIC DNA]</scope>
    <source>
        <strain evidence="2 4">DSM 2063</strain>
    </source>
</reference>
<evidence type="ECO:0008006" key="6">
    <source>
        <dbReference type="Google" id="ProtNLM"/>
    </source>
</evidence>
<dbReference type="Proteomes" id="UP000198424">
    <property type="component" value="Unassembled WGS sequence"/>
</dbReference>